<keyword evidence="2 3" id="KW-0346">Stress response</keyword>
<dbReference type="PANTHER" id="PTHR21237">
    <property type="entry name" value="GRPE PROTEIN"/>
    <property type="match status" value="1"/>
</dbReference>
<comment type="caution">
    <text evidence="5">The sequence shown here is derived from an EMBL/GenBank/DDBJ whole genome shotgun (WGS) entry which is preliminary data.</text>
</comment>
<dbReference type="HAMAP" id="MF_01151">
    <property type="entry name" value="GrpE"/>
    <property type="match status" value="1"/>
</dbReference>
<gene>
    <name evidence="2 5" type="primary">grpE</name>
    <name evidence="5" type="ORF">ACFOUW_20680</name>
</gene>
<keyword evidence="1 2" id="KW-0143">Chaperone</keyword>
<evidence type="ECO:0000256" key="1">
    <source>
        <dbReference type="ARBA" id="ARBA00023186"/>
    </source>
</evidence>
<dbReference type="Pfam" id="PF01025">
    <property type="entry name" value="GrpE"/>
    <property type="match status" value="1"/>
</dbReference>
<organism evidence="5 6">
    <name type="scientific">Tenggerimyces flavus</name>
    <dbReference type="NCBI Taxonomy" id="1708749"/>
    <lineage>
        <taxon>Bacteria</taxon>
        <taxon>Bacillati</taxon>
        <taxon>Actinomycetota</taxon>
        <taxon>Actinomycetes</taxon>
        <taxon>Propionibacteriales</taxon>
        <taxon>Nocardioidaceae</taxon>
        <taxon>Tenggerimyces</taxon>
    </lineage>
</organism>
<dbReference type="InterPro" id="IPR009012">
    <property type="entry name" value="GrpE_head"/>
</dbReference>
<dbReference type="InterPro" id="IPR000740">
    <property type="entry name" value="GrpE"/>
</dbReference>
<evidence type="ECO:0000256" key="4">
    <source>
        <dbReference type="RuleBase" id="RU004478"/>
    </source>
</evidence>
<accession>A0ABV7YGS0</accession>
<keyword evidence="6" id="KW-1185">Reference proteome</keyword>
<keyword evidence="2" id="KW-0963">Cytoplasm</keyword>
<reference evidence="6" key="1">
    <citation type="journal article" date="2019" name="Int. J. Syst. Evol. Microbiol.">
        <title>The Global Catalogue of Microorganisms (GCM) 10K type strain sequencing project: providing services to taxonomists for standard genome sequencing and annotation.</title>
        <authorList>
            <consortium name="The Broad Institute Genomics Platform"/>
            <consortium name="The Broad Institute Genome Sequencing Center for Infectious Disease"/>
            <person name="Wu L."/>
            <person name="Ma J."/>
        </authorList>
    </citation>
    <scope>NUCLEOTIDE SEQUENCE [LARGE SCALE GENOMIC DNA]</scope>
    <source>
        <strain evidence="6">CGMCC 4.7241</strain>
    </source>
</reference>
<dbReference type="PANTHER" id="PTHR21237:SF23">
    <property type="entry name" value="GRPE PROTEIN HOMOLOG, MITOCHONDRIAL"/>
    <property type="match status" value="1"/>
</dbReference>
<evidence type="ECO:0000313" key="6">
    <source>
        <dbReference type="Proteomes" id="UP001595699"/>
    </source>
</evidence>
<comment type="similarity">
    <text evidence="2 4">Belongs to the GrpE family.</text>
</comment>
<dbReference type="EMBL" id="JBHRZH010000017">
    <property type="protein sequence ID" value="MFC3763270.1"/>
    <property type="molecule type" value="Genomic_DNA"/>
</dbReference>
<evidence type="ECO:0000256" key="3">
    <source>
        <dbReference type="RuleBase" id="RU000639"/>
    </source>
</evidence>
<name>A0ABV7YGS0_9ACTN</name>
<proteinExistence type="inferred from homology"/>
<evidence type="ECO:0000313" key="5">
    <source>
        <dbReference type="EMBL" id="MFC3763270.1"/>
    </source>
</evidence>
<comment type="function">
    <text evidence="2 3">Participates actively in the response to hyperosmotic and heat shock by preventing the aggregation of stress-denatured proteins, in association with DnaK and GrpE. It is the nucleotide exchange factor for DnaK and may function as a thermosensor. Unfolded proteins bind initially to DnaJ; upon interaction with the DnaJ-bound protein, DnaK hydrolyzes its bound ATP, resulting in the formation of a stable complex. GrpE releases ADP from DnaK; ATP binding to DnaK triggers the release of the substrate protein, thus completing the reaction cycle. Several rounds of ATP-dependent interactions between DnaJ, DnaK and GrpE are required for fully efficient folding.</text>
</comment>
<comment type="subcellular location">
    <subcellularLocation>
        <location evidence="2">Cytoplasm</location>
    </subcellularLocation>
</comment>
<dbReference type="SUPFAM" id="SSF51064">
    <property type="entry name" value="Head domain of nucleotide exchange factor GrpE"/>
    <property type="match status" value="1"/>
</dbReference>
<sequence length="160" mass="18042">MALTEPGDELQRLATEVAELRDLFQRRLLDDRSKQTMYDELYGQLKFAQQGLAEQFIAPMVRELLLIVDRLDALTAAVPAESGDLLDSVRAELLEVLLRRGLRTVDAEGEAFDPRLHEAVERTPVTDDAQVGRVLAVRRPGYQLEDRLLRPAQVSVGYRA</sequence>
<dbReference type="Proteomes" id="UP001595699">
    <property type="component" value="Unassembled WGS sequence"/>
</dbReference>
<protein>
    <recommendedName>
        <fullName evidence="2 3">Protein GrpE</fullName>
    </recommendedName>
    <alternativeName>
        <fullName evidence="2">HSP-70 cofactor</fullName>
    </alternativeName>
</protein>
<dbReference type="RefSeq" id="WP_205119662.1">
    <property type="nucleotide sequence ID" value="NZ_JAFBCM010000001.1"/>
</dbReference>
<evidence type="ECO:0000256" key="2">
    <source>
        <dbReference type="HAMAP-Rule" id="MF_01151"/>
    </source>
</evidence>
<comment type="subunit">
    <text evidence="2">Homodimer.</text>
</comment>
<dbReference type="PROSITE" id="PS01071">
    <property type="entry name" value="GRPE"/>
    <property type="match status" value="1"/>
</dbReference>
<dbReference type="PRINTS" id="PR00773">
    <property type="entry name" value="GRPEPROTEIN"/>
</dbReference>
<dbReference type="Gene3D" id="2.30.22.10">
    <property type="entry name" value="Head domain of nucleotide exchange factor GrpE"/>
    <property type="match status" value="1"/>
</dbReference>